<dbReference type="AlphaFoldDB" id="A0A917LEP0"/>
<evidence type="ECO:0000313" key="1">
    <source>
        <dbReference type="EMBL" id="GGJ60011.1"/>
    </source>
</evidence>
<evidence type="ECO:0000313" key="2">
    <source>
        <dbReference type="Proteomes" id="UP000657574"/>
    </source>
</evidence>
<sequence>MAREEHSWANHAFKSEVSTTLNNRLRVTRPSTFGSRSRQQYGLLGPVPLTPYATAAVASDHG</sequence>
<name>A0A917LEP0_9ACTN</name>
<dbReference type="Proteomes" id="UP000657574">
    <property type="component" value="Unassembled WGS sequence"/>
</dbReference>
<gene>
    <name evidence="1" type="ORF">GCM10010121_083280</name>
</gene>
<accession>A0A917LEP0</accession>
<reference evidence="1" key="1">
    <citation type="journal article" date="2014" name="Int. J. Syst. Evol. Microbiol.">
        <title>Complete genome sequence of Corynebacterium casei LMG S-19264T (=DSM 44701T), isolated from a smear-ripened cheese.</title>
        <authorList>
            <consortium name="US DOE Joint Genome Institute (JGI-PGF)"/>
            <person name="Walter F."/>
            <person name="Albersmeier A."/>
            <person name="Kalinowski J."/>
            <person name="Ruckert C."/>
        </authorList>
    </citation>
    <scope>NUCLEOTIDE SEQUENCE</scope>
    <source>
        <strain evidence="1">JCM 3086</strain>
    </source>
</reference>
<organism evidence="1 2">
    <name type="scientific">Streptomyces brasiliensis</name>
    <dbReference type="NCBI Taxonomy" id="1954"/>
    <lineage>
        <taxon>Bacteria</taxon>
        <taxon>Bacillati</taxon>
        <taxon>Actinomycetota</taxon>
        <taxon>Actinomycetes</taxon>
        <taxon>Kitasatosporales</taxon>
        <taxon>Streptomycetaceae</taxon>
        <taxon>Streptomyces</taxon>
    </lineage>
</organism>
<dbReference type="EMBL" id="BMQA01000062">
    <property type="protein sequence ID" value="GGJ60011.1"/>
    <property type="molecule type" value="Genomic_DNA"/>
</dbReference>
<reference evidence="1" key="2">
    <citation type="submission" date="2020-09" db="EMBL/GenBank/DDBJ databases">
        <authorList>
            <person name="Sun Q."/>
            <person name="Ohkuma M."/>
        </authorList>
    </citation>
    <scope>NUCLEOTIDE SEQUENCE</scope>
    <source>
        <strain evidence="1">JCM 3086</strain>
    </source>
</reference>
<proteinExistence type="predicted"/>
<protein>
    <submittedName>
        <fullName evidence="1">Uncharacterized protein</fullName>
    </submittedName>
</protein>
<keyword evidence="2" id="KW-1185">Reference proteome</keyword>
<dbReference type="RefSeq" id="WP_189316530.1">
    <property type="nucleotide sequence ID" value="NZ_BMQA01000062.1"/>
</dbReference>
<comment type="caution">
    <text evidence="1">The sequence shown here is derived from an EMBL/GenBank/DDBJ whole genome shotgun (WGS) entry which is preliminary data.</text>
</comment>